<dbReference type="STRING" id="1332264.BW730_11570"/>
<dbReference type="OrthoDB" id="5096051at2"/>
<name>A0A1Q2CPH7_9ACTN</name>
<dbReference type="AlphaFoldDB" id="A0A1Q2CPH7"/>
<dbReference type="Proteomes" id="UP000188145">
    <property type="component" value="Chromosome"/>
</dbReference>
<gene>
    <name evidence="1" type="ORF">BW730_11570</name>
</gene>
<sequence length="716" mass="78897">MISYEDIGDLEGEVEEQVQEIIDRRQELGDMPLSLARVEAFEQFYQDAENIELPHFMATARYEQFITLSDGGMPREAAEYYLMLLDVLERHGQYVHPSNRAAFYRSAPSFIDSLMRTPEVPLETIRGLLDRVEGQALADVGSPADILLARAMVASRLGHQAETLDLLDRWAAVEDPEWSPYDDGTVRVEIGVLEGVSLAAAIETQRERTADLYLRDADARAYHAFVLASLLSQAGEVDEARRVIADIGPEAGADAEVTMDDHLRALESFPVEAAAEARRMLAAFDLTSPGEYTAIAAIARTLLLADPDDANGLDLMRIAETNAARLDARNGTDAQRRILAERWWTGLPPAPSPAPEDELAGIAERVILNTIDTVVDFADAPYFLRDDYTALTSFTDIYSAPDAETAARLAAEIEAESQRLRFPTGVGFARWSLCIYHFSDGERRVAFRMFPEVQNFIVENAAVLSPLLLDSFATSFALLFDEVLTSPEVSLADLRSMIENQQRFADENRQPSYPVAVARAILAAHLGDVEDLEEWQFQAMQLGHAQESPVGAVELSMVLTTARISPEAAAQLLPALPDDVTSADEEKTRNFSVLGAYLDWRTAGRAASDGWVDAILDSVDGDLEEINSTTPLAYFIAALEGSARFDDLLEPLEQTARRALPHSWESLAALGGVLLRRDPADARGRALLDEARAHAAALDRRNATTSASEQMERLWL</sequence>
<dbReference type="RefSeq" id="WP_077686362.1">
    <property type="nucleotide sequence ID" value="NZ_CP019606.1"/>
</dbReference>
<protein>
    <submittedName>
        <fullName evidence="1">Uncharacterized protein</fullName>
    </submittedName>
</protein>
<keyword evidence="2" id="KW-1185">Reference proteome</keyword>
<reference evidence="2" key="1">
    <citation type="submission" date="2017-02" db="EMBL/GenBank/DDBJ databases">
        <title>Tessaracoccus aquaemaris sp. nov., isolated from the intestine of a Korean rockfish, Sebastes schlegelii, in a marine aquaculture pond.</title>
        <authorList>
            <person name="Tak E.J."/>
            <person name="Bae J.-W."/>
        </authorList>
    </citation>
    <scope>NUCLEOTIDE SEQUENCE [LARGE SCALE GENOMIC DNA]</scope>
    <source>
        <strain evidence="2">NSG39</strain>
    </source>
</reference>
<evidence type="ECO:0000313" key="2">
    <source>
        <dbReference type="Proteomes" id="UP000188145"/>
    </source>
</evidence>
<evidence type="ECO:0000313" key="1">
    <source>
        <dbReference type="EMBL" id="AQP48028.1"/>
    </source>
</evidence>
<proteinExistence type="predicted"/>
<organism evidence="1 2">
    <name type="scientific">Tessaracoccus aquimaris</name>
    <dbReference type="NCBI Taxonomy" id="1332264"/>
    <lineage>
        <taxon>Bacteria</taxon>
        <taxon>Bacillati</taxon>
        <taxon>Actinomycetota</taxon>
        <taxon>Actinomycetes</taxon>
        <taxon>Propionibacteriales</taxon>
        <taxon>Propionibacteriaceae</taxon>
        <taxon>Tessaracoccus</taxon>
    </lineage>
</organism>
<dbReference type="EMBL" id="CP019606">
    <property type="protein sequence ID" value="AQP48028.1"/>
    <property type="molecule type" value="Genomic_DNA"/>
</dbReference>
<dbReference type="KEGG" id="tes:BW730_11570"/>
<accession>A0A1Q2CPH7</accession>